<gene>
    <name evidence="2" type="ORF">DY000_02052822</name>
</gene>
<evidence type="ECO:0000313" key="2">
    <source>
        <dbReference type="EMBL" id="KAF3498711.1"/>
    </source>
</evidence>
<evidence type="ECO:0000256" key="1">
    <source>
        <dbReference type="SAM" id="MobiDB-lite"/>
    </source>
</evidence>
<feature type="compositionally biased region" description="Basic and acidic residues" evidence="1">
    <location>
        <begin position="191"/>
        <end position="206"/>
    </location>
</feature>
<name>A0ABQ7AMR8_BRACR</name>
<reference evidence="2 3" key="1">
    <citation type="journal article" date="2020" name="BMC Genomics">
        <title>Intraspecific diversification of the crop wild relative Brassica cretica Lam. using demographic model selection.</title>
        <authorList>
            <person name="Kioukis A."/>
            <person name="Michalopoulou V.A."/>
            <person name="Briers L."/>
            <person name="Pirintsos S."/>
            <person name="Studholme D.J."/>
            <person name="Pavlidis P."/>
            <person name="Sarris P.F."/>
        </authorList>
    </citation>
    <scope>NUCLEOTIDE SEQUENCE [LARGE SCALE GENOMIC DNA]</scope>
    <source>
        <strain evidence="3">cv. PFS-1207/04</strain>
    </source>
</reference>
<comment type="caution">
    <text evidence="2">The sequence shown here is derived from an EMBL/GenBank/DDBJ whole genome shotgun (WGS) entry which is preliminary data.</text>
</comment>
<proteinExistence type="predicted"/>
<dbReference type="EMBL" id="QGKV02002055">
    <property type="protein sequence ID" value="KAF3498711.1"/>
    <property type="molecule type" value="Genomic_DNA"/>
</dbReference>
<protein>
    <submittedName>
        <fullName evidence="2">Uncharacterized protein</fullName>
    </submittedName>
</protein>
<sequence>MKTVAEVRALKSQIHHDTSTAPEIDLLLEESRKTPFTTRITRTRVSEPGKNKVTPYDGTTDPRAHLQAFQIAMGRGKFRESERDAGECRLFVDKVAVDALRKTLLYKSKFRKWITLDKLQETQGAHNYAIKSEQGRTTGNTWTRIPNYDENAFCDFHQARGHSTVNCNVLGARLTAKLLMGELAEVSSVKDLVRDSDRPPRNDKAPQIENSLKGNQFGENRGRRQDEKGNDYSRRRVKMIIGGLQYCSDTISAIKAYQRRAKTSANSLTLSLPNEFPKGAITFDEEEAGGIDHPHCDPLVIDLVIRDLEVARVFIDTGEKNDRVERKKEEKSLT</sequence>
<dbReference type="Proteomes" id="UP000266723">
    <property type="component" value="Unassembled WGS sequence"/>
</dbReference>
<evidence type="ECO:0000313" key="3">
    <source>
        <dbReference type="Proteomes" id="UP000266723"/>
    </source>
</evidence>
<accession>A0ABQ7AMR8</accession>
<feature type="compositionally biased region" description="Basic and acidic residues" evidence="1">
    <location>
        <begin position="220"/>
        <end position="232"/>
    </location>
</feature>
<keyword evidence="3" id="KW-1185">Reference proteome</keyword>
<feature type="region of interest" description="Disordered" evidence="1">
    <location>
        <begin position="191"/>
        <end position="232"/>
    </location>
</feature>
<organism evidence="2 3">
    <name type="scientific">Brassica cretica</name>
    <name type="common">Mustard</name>
    <dbReference type="NCBI Taxonomy" id="69181"/>
    <lineage>
        <taxon>Eukaryota</taxon>
        <taxon>Viridiplantae</taxon>
        <taxon>Streptophyta</taxon>
        <taxon>Embryophyta</taxon>
        <taxon>Tracheophyta</taxon>
        <taxon>Spermatophyta</taxon>
        <taxon>Magnoliopsida</taxon>
        <taxon>eudicotyledons</taxon>
        <taxon>Gunneridae</taxon>
        <taxon>Pentapetalae</taxon>
        <taxon>rosids</taxon>
        <taxon>malvids</taxon>
        <taxon>Brassicales</taxon>
        <taxon>Brassicaceae</taxon>
        <taxon>Brassiceae</taxon>
        <taxon>Brassica</taxon>
    </lineage>
</organism>
<feature type="compositionally biased region" description="Polar residues" evidence="1">
    <location>
        <begin position="208"/>
        <end position="218"/>
    </location>
</feature>